<evidence type="ECO:0000256" key="1">
    <source>
        <dbReference type="SAM" id="MobiDB-lite"/>
    </source>
</evidence>
<evidence type="ECO:0000313" key="4">
    <source>
        <dbReference type="Proteomes" id="UP000316270"/>
    </source>
</evidence>
<dbReference type="Proteomes" id="UP000316270">
    <property type="component" value="Chromosome 7"/>
</dbReference>
<keyword evidence="2" id="KW-1133">Transmembrane helix</keyword>
<evidence type="ECO:0000313" key="3">
    <source>
        <dbReference type="EMBL" id="QDS72217.1"/>
    </source>
</evidence>
<reference evidence="3 4" key="1">
    <citation type="submission" date="2019-07" db="EMBL/GenBank/DDBJ databases">
        <title>Finished genome of Venturia effusa.</title>
        <authorList>
            <person name="Young C.A."/>
            <person name="Cox M.P."/>
            <person name="Ganley A.R.D."/>
            <person name="David W.J."/>
        </authorList>
    </citation>
    <scope>NUCLEOTIDE SEQUENCE [LARGE SCALE GENOMIC DNA]</scope>
    <source>
        <strain evidence="4">albino</strain>
    </source>
</reference>
<keyword evidence="2" id="KW-0472">Membrane</keyword>
<accession>A0A517L9B2</accession>
<feature type="compositionally biased region" description="Basic and acidic residues" evidence="1">
    <location>
        <begin position="20"/>
        <end position="31"/>
    </location>
</feature>
<dbReference type="AlphaFoldDB" id="A0A517L9B2"/>
<dbReference type="EMBL" id="CP042191">
    <property type="protein sequence ID" value="QDS72217.1"/>
    <property type="molecule type" value="Genomic_DNA"/>
</dbReference>
<keyword evidence="4" id="KW-1185">Reference proteome</keyword>
<organism evidence="3 4">
    <name type="scientific">Venturia effusa</name>
    <dbReference type="NCBI Taxonomy" id="50376"/>
    <lineage>
        <taxon>Eukaryota</taxon>
        <taxon>Fungi</taxon>
        <taxon>Dikarya</taxon>
        <taxon>Ascomycota</taxon>
        <taxon>Pezizomycotina</taxon>
        <taxon>Dothideomycetes</taxon>
        <taxon>Pleosporomycetidae</taxon>
        <taxon>Venturiales</taxon>
        <taxon>Venturiaceae</taxon>
        <taxon>Venturia</taxon>
    </lineage>
</organism>
<gene>
    <name evidence="3" type="ORF">FKW77_005403</name>
</gene>
<feature type="transmembrane region" description="Helical" evidence="2">
    <location>
        <begin position="52"/>
        <end position="72"/>
    </location>
</feature>
<dbReference type="OrthoDB" id="10409579at2759"/>
<protein>
    <submittedName>
        <fullName evidence="3">Uncharacterized protein</fullName>
    </submittedName>
</protein>
<proteinExistence type="predicted"/>
<evidence type="ECO:0000256" key="2">
    <source>
        <dbReference type="SAM" id="Phobius"/>
    </source>
</evidence>
<name>A0A517L9B2_9PEZI</name>
<sequence>MDSPSGKLKAKSPPAVADLEPVKVDEPDPQRALKGSIMVEKPTEKLCTTDKITAVFEITSICLAAATTVVVVKQSWRRRKVDPNQFHKRSTPRKN</sequence>
<keyword evidence="2" id="KW-0812">Transmembrane</keyword>
<feature type="region of interest" description="Disordered" evidence="1">
    <location>
        <begin position="1"/>
        <end position="34"/>
    </location>
</feature>